<name>A0ABD2AEY8_VESSQ</name>
<evidence type="ECO:0000313" key="2">
    <source>
        <dbReference type="Proteomes" id="UP001607302"/>
    </source>
</evidence>
<reference evidence="1 2" key="1">
    <citation type="journal article" date="2024" name="Ann. Entomol. Soc. Am.">
        <title>Genomic analyses of the southern and eastern yellowjacket wasps (Hymenoptera: Vespidae) reveal evolutionary signatures of social life.</title>
        <authorList>
            <person name="Catto M.A."/>
            <person name="Caine P.B."/>
            <person name="Orr S.E."/>
            <person name="Hunt B.G."/>
            <person name="Goodisman M.A.D."/>
        </authorList>
    </citation>
    <scope>NUCLEOTIDE SEQUENCE [LARGE SCALE GENOMIC DNA]</scope>
    <source>
        <strain evidence="1">233</strain>
        <tissue evidence="1">Head and thorax</tissue>
    </source>
</reference>
<comment type="caution">
    <text evidence="1">The sequence shown here is derived from an EMBL/GenBank/DDBJ whole genome shotgun (WGS) entry which is preliminary data.</text>
</comment>
<dbReference type="Proteomes" id="UP001607302">
    <property type="component" value="Unassembled WGS sequence"/>
</dbReference>
<proteinExistence type="predicted"/>
<keyword evidence="2" id="KW-1185">Reference proteome</keyword>
<evidence type="ECO:0000313" key="1">
    <source>
        <dbReference type="EMBL" id="KAL2719178.1"/>
    </source>
</evidence>
<accession>A0ABD2AEY8</accession>
<sequence length="97" mass="10529">MKETFVRISISGNGSFCDSMLASFPTIRHVRPEVVFSTTFLVTSREVVAPSGKSLGNTEGSLTRRGLSSTTLMTLYALPQDFLAFAPQKDGLKPLSE</sequence>
<organism evidence="1 2">
    <name type="scientific">Vespula squamosa</name>
    <name type="common">Southern yellow jacket</name>
    <name type="synonym">Wasp</name>
    <dbReference type="NCBI Taxonomy" id="30214"/>
    <lineage>
        <taxon>Eukaryota</taxon>
        <taxon>Metazoa</taxon>
        <taxon>Ecdysozoa</taxon>
        <taxon>Arthropoda</taxon>
        <taxon>Hexapoda</taxon>
        <taxon>Insecta</taxon>
        <taxon>Pterygota</taxon>
        <taxon>Neoptera</taxon>
        <taxon>Endopterygota</taxon>
        <taxon>Hymenoptera</taxon>
        <taxon>Apocrita</taxon>
        <taxon>Aculeata</taxon>
        <taxon>Vespoidea</taxon>
        <taxon>Vespidae</taxon>
        <taxon>Vespinae</taxon>
        <taxon>Vespula</taxon>
    </lineage>
</organism>
<protein>
    <submittedName>
        <fullName evidence="1">Uncharacterized protein</fullName>
    </submittedName>
</protein>
<dbReference type="AlphaFoldDB" id="A0ABD2AEY8"/>
<dbReference type="EMBL" id="JAUDFV010000151">
    <property type="protein sequence ID" value="KAL2719178.1"/>
    <property type="molecule type" value="Genomic_DNA"/>
</dbReference>
<gene>
    <name evidence="1" type="ORF">V1478_011597</name>
</gene>